<dbReference type="AlphaFoldDB" id="A0A9J6B8X1"/>
<sequence length="244" mass="29183">MHKKFVERRAYHEFNLREKFFNDNKNEPSTAPIVTSDEFKVKKCELEDELIRLDYERKELEEELRNIQSLQHFKRIYNEWQDKVLERNERKLQKTLKITSINEITRDELQPLFRERAASERIIKLNDEFLERVKERQKRLSLPLDDNLDASTESLLNDDDDHNVGGARKKKKKFFHFDNKENFPAHFREFIEYCEQEIEISKNSVESGESLLKNPLFIGLIGVSMCICGFYIGKHFITKNSNFS</sequence>
<dbReference type="Proteomes" id="UP001107558">
    <property type="component" value="Unassembled WGS sequence"/>
</dbReference>
<evidence type="ECO:0000256" key="1">
    <source>
        <dbReference type="SAM" id="Phobius"/>
    </source>
</evidence>
<organism evidence="2 3">
    <name type="scientific">Polypedilum vanderplanki</name>
    <name type="common">Sleeping chironomid midge</name>
    <dbReference type="NCBI Taxonomy" id="319348"/>
    <lineage>
        <taxon>Eukaryota</taxon>
        <taxon>Metazoa</taxon>
        <taxon>Ecdysozoa</taxon>
        <taxon>Arthropoda</taxon>
        <taxon>Hexapoda</taxon>
        <taxon>Insecta</taxon>
        <taxon>Pterygota</taxon>
        <taxon>Neoptera</taxon>
        <taxon>Endopterygota</taxon>
        <taxon>Diptera</taxon>
        <taxon>Nematocera</taxon>
        <taxon>Chironomoidea</taxon>
        <taxon>Chironomidae</taxon>
        <taxon>Chironominae</taxon>
        <taxon>Polypedilum</taxon>
        <taxon>Polypedilum</taxon>
    </lineage>
</organism>
<evidence type="ECO:0000313" key="2">
    <source>
        <dbReference type="EMBL" id="KAG5666149.1"/>
    </source>
</evidence>
<keyword evidence="1" id="KW-1133">Transmembrane helix</keyword>
<accession>A0A9J6B8X1</accession>
<keyword evidence="1" id="KW-0472">Membrane</keyword>
<evidence type="ECO:0000313" key="3">
    <source>
        <dbReference type="Proteomes" id="UP001107558"/>
    </source>
</evidence>
<dbReference type="EMBL" id="JADBJN010000065">
    <property type="protein sequence ID" value="KAG5666149.1"/>
    <property type="molecule type" value="Genomic_DNA"/>
</dbReference>
<proteinExistence type="predicted"/>
<keyword evidence="3" id="KW-1185">Reference proteome</keyword>
<name>A0A9J6B8X1_POLVA</name>
<reference evidence="2" key="1">
    <citation type="submission" date="2021-03" db="EMBL/GenBank/DDBJ databases">
        <title>Chromosome level genome of the anhydrobiotic midge Polypedilum vanderplanki.</title>
        <authorList>
            <person name="Yoshida Y."/>
            <person name="Kikawada T."/>
            <person name="Gusev O."/>
        </authorList>
    </citation>
    <scope>NUCLEOTIDE SEQUENCE</scope>
    <source>
        <strain evidence="2">NIAS01</strain>
        <tissue evidence="2">Whole body or cell culture</tissue>
    </source>
</reference>
<protein>
    <submittedName>
        <fullName evidence="2">Uncharacterized protein</fullName>
    </submittedName>
</protein>
<gene>
    <name evidence="2" type="ORF">PVAND_017713</name>
</gene>
<feature type="transmembrane region" description="Helical" evidence="1">
    <location>
        <begin position="216"/>
        <end position="237"/>
    </location>
</feature>
<keyword evidence="1" id="KW-0812">Transmembrane</keyword>
<dbReference type="OrthoDB" id="19092at2759"/>
<comment type="caution">
    <text evidence="2">The sequence shown here is derived from an EMBL/GenBank/DDBJ whole genome shotgun (WGS) entry which is preliminary data.</text>
</comment>